<feature type="domain" description="SCP2" evidence="1">
    <location>
        <begin position="23"/>
        <end position="110"/>
    </location>
</feature>
<dbReference type="InterPro" id="IPR003033">
    <property type="entry name" value="SCP2_sterol-bd_dom"/>
</dbReference>
<reference evidence="2" key="1">
    <citation type="journal article" date="2015" name="Nature">
        <title>Complex archaea that bridge the gap between prokaryotes and eukaryotes.</title>
        <authorList>
            <person name="Spang A."/>
            <person name="Saw J.H."/>
            <person name="Jorgensen S.L."/>
            <person name="Zaremba-Niedzwiedzka K."/>
            <person name="Martijn J."/>
            <person name="Lind A.E."/>
            <person name="van Eijk R."/>
            <person name="Schleper C."/>
            <person name="Guy L."/>
            <person name="Ettema T.J."/>
        </authorList>
    </citation>
    <scope>NUCLEOTIDE SEQUENCE</scope>
</reference>
<dbReference type="InterPro" id="IPR036527">
    <property type="entry name" value="SCP2_sterol-bd_dom_sf"/>
</dbReference>
<dbReference type="SUPFAM" id="SSF55718">
    <property type="entry name" value="SCP-like"/>
    <property type="match status" value="1"/>
</dbReference>
<evidence type="ECO:0000313" key="2">
    <source>
        <dbReference type="EMBL" id="KKM90055.1"/>
    </source>
</evidence>
<dbReference type="EMBL" id="LAZR01006727">
    <property type="protein sequence ID" value="KKM90055.1"/>
    <property type="molecule type" value="Genomic_DNA"/>
</dbReference>
<name>A0A0F9NMK5_9ZZZZ</name>
<organism evidence="2">
    <name type="scientific">marine sediment metagenome</name>
    <dbReference type="NCBI Taxonomy" id="412755"/>
    <lineage>
        <taxon>unclassified sequences</taxon>
        <taxon>metagenomes</taxon>
        <taxon>ecological metagenomes</taxon>
    </lineage>
</organism>
<gene>
    <name evidence="2" type="ORF">LCGC14_1242530</name>
</gene>
<dbReference type="AlphaFoldDB" id="A0A0F9NMK5"/>
<proteinExistence type="predicted"/>
<dbReference type="Pfam" id="PF02036">
    <property type="entry name" value="SCP2"/>
    <property type="match status" value="1"/>
</dbReference>
<sequence>MGATTALKNQLITELFEKGVQLINQMVKLDQWKKEFFPNEDRTLALYIEDMEQLPTGFVFESGKIRTMDKLKDIPTLSVYLSEDVFLSIATEEFTLQSAFFYRWIKLKGDNYLRDFKVFQVMFDRHPEVLAALNPNK</sequence>
<comment type="caution">
    <text evidence="2">The sequence shown here is derived from an EMBL/GenBank/DDBJ whole genome shotgun (WGS) entry which is preliminary data.</text>
</comment>
<accession>A0A0F9NMK5</accession>
<protein>
    <recommendedName>
        <fullName evidence="1">SCP2 domain-containing protein</fullName>
    </recommendedName>
</protein>
<evidence type="ECO:0000259" key="1">
    <source>
        <dbReference type="Pfam" id="PF02036"/>
    </source>
</evidence>